<dbReference type="RefSeq" id="WP_048165193.1">
    <property type="nucleotide sequence ID" value="NZ_CP006019.1"/>
</dbReference>
<dbReference type="InterPro" id="IPR014651">
    <property type="entry name" value="UCP036983_2CBS_MJ1404"/>
</dbReference>
<dbReference type="SMART" id="SM00116">
    <property type="entry name" value="CBS"/>
    <property type="match status" value="3"/>
</dbReference>
<keyword evidence="1 2" id="KW-0129">CBS domain</keyword>
<keyword evidence="5" id="KW-1185">Reference proteome</keyword>
<dbReference type="PANTHER" id="PTHR43080:SF2">
    <property type="entry name" value="CBS DOMAIN-CONTAINING PROTEIN"/>
    <property type="match status" value="1"/>
</dbReference>
<dbReference type="OrthoDB" id="9280at2157"/>
<dbReference type="InterPro" id="IPR046342">
    <property type="entry name" value="CBS_dom_sf"/>
</dbReference>
<evidence type="ECO:0000313" key="5">
    <source>
        <dbReference type="Proteomes" id="UP000027981"/>
    </source>
</evidence>
<dbReference type="KEGG" id="ppac:PAP_06295"/>
<dbReference type="AlphaFoldDB" id="A0A075LUJ9"/>
<name>A0A075LUJ9_9EURY</name>
<dbReference type="eggNOG" id="arCOG00601">
    <property type="taxonomic scope" value="Archaea"/>
</dbReference>
<reference evidence="5" key="1">
    <citation type="submission" date="2013-06" db="EMBL/GenBank/DDBJ databases">
        <title>Complete Genome Sequence of Hyperthermophilic Palaeococcus pacificus DY20341T, Isolated from a Deep-Sea Hydrothermal Sediments.</title>
        <authorList>
            <person name="Zeng X."/>
            <person name="Shao Z."/>
        </authorList>
    </citation>
    <scope>NUCLEOTIDE SEQUENCE [LARGE SCALE GENOMIC DNA]</scope>
    <source>
        <strain evidence="5">DY20341</strain>
    </source>
</reference>
<evidence type="ECO:0000256" key="2">
    <source>
        <dbReference type="PROSITE-ProRule" id="PRU00703"/>
    </source>
</evidence>
<accession>A0A075LUJ9</accession>
<dbReference type="PROSITE" id="PS51371">
    <property type="entry name" value="CBS"/>
    <property type="match status" value="2"/>
</dbReference>
<dbReference type="STRING" id="1343739.PAP_06295"/>
<dbReference type="InterPro" id="IPR000644">
    <property type="entry name" value="CBS_dom"/>
</dbReference>
<dbReference type="HOGENOM" id="CLU_035203_0_0_2"/>
<dbReference type="CDD" id="cd02205">
    <property type="entry name" value="CBS_pair_SF"/>
    <property type="match status" value="1"/>
</dbReference>
<dbReference type="EMBL" id="CP006019">
    <property type="protein sequence ID" value="AIF69657.1"/>
    <property type="molecule type" value="Genomic_DNA"/>
</dbReference>
<gene>
    <name evidence="4" type="ORF">PAP_06295</name>
</gene>
<evidence type="ECO:0000256" key="1">
    <source>
        <dbReference type="ARBA" id="ARBA00023122"/>
    </source>
</evidence>
<sequence>MVGILVEEVMTDKFSRIDIDAPLSEAIGIFEKEDPDLILVFDKKMYKGILTQDLIIRSHLKWDPTKAKVRDVYKTAVILKPKDDLSLAAKLMLEIDSRSLPVGKDKLNVFGVISDIAILERLSKEEFGTKPIKEFMTMDVITLKPDDTVAKALATMRDHAISRIPIVNDAGKLEGLVTLHDLIIRFMKPRFKAHFGEVAGEKIPPFSTQLREVMIRGVITTTPEKSIKEAIQIMLEHNIDGLVVLDEENKVAGILTIKDLLLPISKMTEKEVKFYLQLGGDAYLLSDFTRERIISDVRSFVDGYEELLGNEGIIYLVIRRFNEKFRGVHLYQARMRVVTDKGTYIATGETWGAIQAVHDALRAIERQILQKIELHRDVKYSKRFIEQLGFWR</sequence>
<dbReference type="Pfam" id="PF00571">
    <property type="entry name" value="CBS"/>
    <property type="match status" value="3"/>
</dbReference>
<evidence type="ECO:0000313" key="4">
    <source>
        <dbReference type="EMBL" id="AIF69657.1"/>
    </source>
</evidence>
<dbReference type="GeneID" id="24842379"/>
<evidence type="ECO:0000259" key="3">
    <source>
        <dbReference type="PROSITE" id="PS51371"/>
    </source>
</evidence>
<dbReference type="Proteomes" id="UP000027981">
    <property type="component" value="Chromosome"/>
</dbReference>
<dbReference type="InterPro" id="IPR051257">
    <property type="entry name" value="Diverse_CBS-Domain"/>
</dbReference>
<feature type="domain" description="CBS" evidence="3">
    <location>
        <begin position="136"/>
        <end position="193"/>
    </location>
</feature>
<reference evidence="4 5" key="2">
    <citation type="journal article" date="2015" name="Genome Announc.">
        <title>Complete Genome Sequence of Hyperthermophilic Piezophilic Archaeon Palaeococcus pacificus DY20341T, Isolated from Deep-Sea Hydrothermal Sediments.</title>
        <authorList>
            <person name="Zeng X."/>
            <person name="Jebbar M."/>
            <person name="Shao Z."/>
        </authorList>
    </citation>
    <scope>NUCLEOTIDE SEQUENCE [LARGE SCALE GENOMIC DNA]</scope>
    <source>
        <strain evidence="4 5">DY20341</strain>
    </source>
</reference>
<feature type="domain" description="CBS" evidence="3">
    <location>
        <begin position="214"/>
        <end position="272"/>
    </location>
</feature>
<protein>
    <submittedName>
        <fullName evidence="4">Inosine monophosphate dehydrogenase</fullName>
    </submittedName>
</protein>
<dbReference type="PIRSF" id="PIRSF036983">
    <property type="entry name" value="UCP_2CBS_MJ1404"/>
    <property type="match status" value="1"/>
</dbReference>
<organism evidence="4 5">
    <name type="scientific">Palaeococcus pacificus DY20341</name>
    <dbReference type="NCBI Taxonomy" id="1343739"/>
    <lineage>
        <taxon>Archaea</taxon>
        <taxon>Methanobacteriati</taxon>
        <taxon>Methanobacteriota</taxon>
        <taxon>Thermococci</taxon>
        <taxon>Thermococcales</taxon>
        <taxon>Thermococcaceae</taxon>
        <taxon>Palaeococcus</taxon>
    </lineage>
</organism>
<dbReference type="PANTHER" id="PTHR43080">
    <property type="entry name" value="CBS DOMAIN-CONTAINING PROTEIN CBSX3, MITOCHONDRIAL"/>
    <property type="match status" value="1"/>
</dbReference>
<dbReference type="SUPFAM" id="SSF54631">
    <property type="entry name" value="CBS-domain pair"/>
    <property type="match status" value="2"/>
</dbReference>
<proteinExistence type="predicted"/>
<dbReference type="Gene3D" id="3.10.580.10">
    <property type="entry name" value="CBS-domain"/>
    <property type="match status" value="2"/>
</dbReference>